<sequence>MELIATTMKTAVGAAAIAAASVFGAASASAAPPTIQGFGTSERLVDGPMVTSYTVGNLQLSDVTIAGYLPQGQLYFADVTARSVTGTITPLVSSFSARAANGDTYGVVNEVPAPGGLNPAPILQGNSQSGVLYFDVTGPPPNGVVYNDGVQDVLIWTSNV</sequence>
<reference evidence="4 5" key="1">
    <citation type="submission" date="2016-08" db="EMBL/GenBank/DDBJ databases">
        <title>Complete genome sequence of Mycobacterium shinshuense, a subspecies of M. ulcerans.</title>
        <authorList>
            <person name="Yoshida M."/>
            <person name="Ogura Y."/>
            <person name="Hayashi T."/>
            <person name="Hoshino Y."/>
        </authorList>
    </citation>
    <scope>NUCLEOTIDE SEQUENCE [LARGE SCALE GENOMIC DNA]</scope>
    <source>
        <strain evidence="5">ATCC 33728</strain>
    </source>
</reference>
<evidence type="ECO:0000313" key="4">
    <source>
        <dbReference type="EMBL" id="BAV40999.1"/>
    </source>
</evidence>
<dbReference type="AlphaFoldDB" id="A0A1B4Y1R4"/>
<keyword evidence="1 2" id="KW-0732">Signal</keyword>
<dbReference type="InterPro" id="IPR029050">
    <property type="entry name" value="Immunoprotect_excell_Ig-like"/>
</dbReference>
<dbReference type="GeneID" id="93436397"/>
<evidence type="ECO:0000256" key="1">
    <source>
        <dbReference type="ARBA" id="ARBA00022729"/>
    </source>
</evidence>
<dbReference type="RefSeq" id="WP_096370392.1">
    <property type="nucleotide sequence ID" value="NZ_AP017624.1"/>
</dbReference>
<dbReference type="EMBL" id="AP017624">
    <property type="protein sequence ID" value="BAV40999.1"/>
    <property type="molecule type" value="Genomic_DNA"/>
</dbReference>
<organism evidence="4 5">
    <name type="scientific">Mycobacterium ulcerans subsp. shinshuense</name>
    <dbReference type="NCBI Taxonomy" id="1124626"/>
    <lineage>
        <taxon>Bacteria</taxon>
        <taxon>Bacillati</taxon>
        <taxon>Actinomycetota</taxon>
        <taxon>Actinomycetes</taxon>
        <taxon>Mycobacteriales</taxon>
        <taxon>Mycobacteriaceae</taxon>
        <taxon>Mycobacterium</taxon>
        <taxon>Mycobacterium ulcerans group</taxon>
    </lineage>
</organism>
<proteinExistence type="predicted"/>
<feature type="chain" id="PRO_5008572795" description="MPT63-like domain-containing protein" evidence="2">
    <location>
        <begin position="31"/>
        <end position="160"/>
    </location>
</feature>
<feature type="domain" description="MPT63-like" evidence="3">
    <location>
        <begin position="33"/>
        <end position="156"/>
    </location>
</feature>
<evidence type="ECO:0000313" key="5">
    <source>
        <dbReference type="Proteomes" id="UP000218067"/>
    </source>
</evidence>
<evidence type="ECO:0000259" key="3">
    <source>
        <dbReference type="Pfam" id="PF09167"/>
    </source>
</evidence>
<dbReference type="Pfam" id="PF09167">
    <property type="entry name" value="DUF1942"/>
    <property type="match status" value="1"/>
</dbReference>
<accession>A0A1B4Y1R4</accession>
<gene>
    <name evidence="4" type="ORF">SHTP_1774</name>
</gene>
<dbReference type="Gene3D" id="2.60.40.1240">
    <property type="match status" value="1"/>
</dbReference>
<dbReference type="GO" id="GO:0005615">
    <property type="term" value="C:extracellular space"/>
    <property type="evidence" value="ECO:0007669"/>
    <property type="project" value="InterPro"/>
</dbReference>
<name>A0A1B4Y1R4_MYCUL</name>
<dbReference type="Proteomes" id="UP000218067">
    <property type="component" value="Chromosome"/>
</dbReference>
<dbReference type="InterPro" id="IPR015250">
    <property type="entry name" value="MPT63-like"/>
</dbReference>
<protein>
    <recommendedName>
        <fullName evidence="3">MPT63-like domain-containing protein</fullName>
    </recommendedName>
</protein>
<feature type="signal peptide" evidence="2">
    <location>
        <begin position="1"/>
        <end position="30"/>
    </location>
</feature>
<evidence type="ECO:0000256" key="2">
    <source>
        <dbReference type="SAM" id="SignalP"/>
    </source>
</evidence>
<dbReference type="SUPFAM" id="SSF81982">
    <property type="entry name" value="Antigen MPT63/MPB63 (immunoprotective extracellular protein)"/>
    <property type="match status" value="1"/>
</dbReference>